<dbReference type="Proteomes" id="UP000244369">
    <property type="component" value="Chromosome"/>
</dbReference>
<evidence type="ECO:0000256" key="8">
    <source>
        <dbReference type="SAM" id="SignalP"/>
    </source>
</evidence>
<dbReference type="PANTHER" id="PTHR47053">
    <property type="entry name" value="MUREIN DD-ENDOPEPTIDASE MEPH-RELATED"/>
    <property type="match status" value="1"/>
</dbReference>
<evidence type="ECO:0000256" key="2">
    <source>
        <dbReference type="ARBA" id="ARBA00022670"/>
    </source>
</evidence>
<accession>A0A2S1EQL4</accession>
<dbReference type="PROSITE" id="PS51782">
    <property type="entry name" value="LYSM"/>
    <property type="match status" value="2"/>
</dbReference>
<evidence type="ECO:0000259" key="10">
    <source>
        <dbReference type="PROSITE" id="PS51935"/>
    </source>
</evidence>
<sequence length="504" mass="51574">MSKKRTHHSNNHRSRGVFAGAVSALSLLAVTTQAVNAEQLTVKSGDTIWGLAKQHGLSISALEQANPSVKKISDSIDLITVGQQLTLPTTQHDANADLNADGSYTVKPGDTLSSIADRYNVTASQLMAWNNLSSNDSLYIGQQLSVTGPAISIAVNAPVVSTSVSDTSVSAQQPAAQSTDTTSSVQVQTSAVTSTSVSQQDMASSQPAGTSQATPALSATQQVSTSSTVAAPNQSAANNSSTTIANSTTSTPAAVTSSATTNSPATTTVAAQPATANNVQVASTSAENSVAPQTQSFAVSQATSTAVNTAALYGQSFVQAAPVASQAPQSQTAPASQATVNVQNSNTAASQQTTAVTSQTQPQQSQAVASQLAQQAATTNQDLQHGSVVSLATKIANSNSVPYVWGGESLSGMDCSGLVKYVYANAEGKQLPHYTGALENCVDQHPVSEAKPGDLLFWGNHGSTYHTAIYTGNNQYVAAAHPGTNVSTYTISPYFNPSFAGTVK</sequence>
<evidence type="ECO:0000313" key="12">
    <source>
        <dbReference type="Proteomes" id="UP000244369"/>
    </source>
</evidence>
<keyword evidence="6" id="KW-0788">Thiol protease</keyword>
<gene>
    <name evidence="11" type="ORF">LWHH1689_0780</name>
</gene>
<feature type="domain" description="LysM" evidence="9">
    <location>
        <begin position="102"/>
        <end position="146"/>
    </location>
</feature>
<dbReference type="SMART" id="SM00257">
    <property type="entry name" value="LysM"/>
    <property type="match status" value="2"/>
</dbReference>
<dbReference type="Pfam" id="PF01476">
    <property type="entry name" value="LysM"/>
    <property type="match status" value="2"/>
</dbReference>
<dbReference type="GO" id="GO:0006508">
    <property type="term" value="P:proteolysis"/>
    <property type="evidence" value="ECO:0007669"/>
    <property type="project" value="UniProtKB-KW"/>
</dbReference>
<reference evidence="11 12" key="1">
    <citation type="submission" date="2018-03" db="EMBL/GenBank/DDBJ databases">
        <title>Complete Genome Sequence of the Chinese traditional Highland Barley wine Isolate Lactobacillus reuteri WHH1689.</title>
        <authorList>
            <person name="Chen S."/>
            <person name="Chen L."/>
            <person name="Chen L."/>
            <person name="Li Y."/>
        </authorList>
    </citation>
    <scope>NUCLEOTIDE SEQUENCE [LARGE SCALE GENOMIC DNA]</scope>
    <source>
        <strain evidence="11 12">WHH1689</strain>
    </source>
</reference>
<dbReference type="SUPFAM" id="SSF54001">
    <property type="entry name" value="Cysteine proteinases"/>
    <property type="match status" value="1"/>
</dbReference>
<dbReference type="Pfam" id="PF00877">
    <property type="entry name" value="NLPC_P60"/>
    <property type="match status" value="1"/>
</dbReference>
<comment type="similarity">
    <text evidence="1">Belongs to the peptidase C40 family.</text>
</comment>
<dbReference type="EMBL" id="CP027805">
    <property type="protein sequence ID" value="AWD62099.1"/>
    <property type="molecule type" value="Genomic_DNA"/>
</dbReference>
<evidence type="ECO:0000256" key="6">
    <source>
        <dbReference type="ARBA" id="ARBA00022807"/>
    </source>
</evidence>
<feature type="domain" description="LysM" evidence="9">
    <location>
        <begin position="38"/>
        <end position="87"/>
    </location>
</feature>
<evidence type="ECO:0000256" key="7">
    <source>
        <dbReference type="SAM" id="MobiDB-lite"/>
    </source>
</evidence>
<evidence type="ECO:0000256" key="3">
    <source>
        <dbReference type="ARBA" id="ARBA00022729"/>
    </source>
</evidence>
<feature type="compositionally biased region" description="Polar residues" evidence="7">
    <location>
        <begin position="202"/>
        <end position="217"/>
    </location>
</feature>
<dbReference type="InterPro" id="IPR051202">
    <property type="entry name" value="Peptidase_C40"/>
</dbReference>
<dbReference type="SUPFAM" id="SSF54106">
    <property type="entry name" value="LysM domain"/>
    <property type="match status" value="2"/>
</dbReference>
<keyword evidence="2" id="KW-0645">Protease</keyword>
<protein>
    <submittedName>
        <fullName evidence="11">Peptidase P60</fullName>
    </submittedName>
</protein>
<dbReference type="PANTHER" id="PTHR47053:SF1">
    <property type="entry name" value="MUREIN DD-ENDOPEPTIDASE MEPH-RELATED"/>
    <property type="match status" value="1"/>
</dbReference>
<dbReference type="AlphaFoldDB" id="A0A2S1EQL4"/>
<dbReference type="PROSITE" id="PS51935">
    <property type="entry name" value="NLPC_P60"/>
    <property type="match status" value="1"/>
</dbReference>
<dbReference type="InterPro" id="IPR038765">
    <property type="entry name" value="Papain-like_cys_pep_sf"/>
</dbReference>
<feature type="signal peptide" evidence="8">
    <location>
        <begin position="1"/>
        <end position="37"/>
    </location>
</feature>
<dbReference type="GO" id="GO:0008234">
    <property type="term" value="F:cysteine-type peptidase activity"/>
    <property type="evidence" value="ECO:0007669"/>
    <property type="project" value="UniProtKB-KW"/>
</dbReference>
<evidence type="ECO:0000256" key="4">
    <source>
        <dbReference type="ARBA" id="ARBA00022737"/>
    </source>
</evidence>
<dbReference type="Gene3D" id="3.90.1720.10">
    <property type="entry name" value="endopeptidase domain like (from Nostoc punctiforme)"/>
    <property type="match status" value="1"/>
</dbReference>
<dbReference type="InterPro" id="IPR000064">
    <property type="entry name" value="NLP_P60_dom"/>
</dbReference>
<dbReference type="Gene3D" id="3.10.350.10">
    <property type="entry name" value="LysM domain"/>
    <property type="match status" value="2"/>
</dbReference>
<feature type="chain" id="PRO_5039551710" evidence="8">
    <location>
        <begin position="38"/>
        <end position="504"/>
    </location>
</feature>
<organism evidence="11 12">
    <name type="scientific">Limosilactobacillus reuteri</name>
    <name type="common">Lactobacillus reuteri</name>
    <dbReference type="NCBI Taxonomy" id="1598"/>
    <lineage>
        <taxon>Bacteria</taxon>
        <taxon>Bacillati</taxon>
        <taxon>Bacillota</taxon>
        <taxon>Bacilli</taxon>
        <taxon>Lactobacillales</taxon>
        <taxon>Lactobacillaceae</taxon>
        <taxon>Limosilactobacillus</taxon>
    </lineage>
</organism>
<dbReference type="InterPro" id="IPR018392">
    <property type="entry name" value="LysM"/>
</dbReference>
<feature type="compositionally biased region" description="Low complexity" evidence="7">
    <location>
        <begin position="218"/>
        <end position="267"/>
    </location>
</feature>
<evidence type="ECO:0000256" key="5">
    <source>
        <dbReference type="ARBA" id="ARBA00022801"/>
    </source>
</evidence>
<evidence type="ECO:0000313" key="11">
    <source>
        <dbReference type="EMBL" id="AWD62099.1"/>
    </source>
</evidence>
<keyword evidence="3 8" id="KW-0732">Signal</keyword>
<keyword evidence="4" id="KW-0677">Repeat</keyword>
<dbReference type="InterPro" id="IPR036779">
    <property type="entry name" value="LysM_dom_sf"/>
</dbReference>
<evidence type="ECO:0000259" key="9">
    <source>
        <dbReference type="PROSITE" id="PS51782"/>
    </source>
</evidence>
<dbReference type="CDD" id="cd00118">
    <property type="entry name" value="LysM"/>
    <property type="match status" value="2"/>
</dbReference>
<keyword evidence="5" id="KW-0378">Hydrolase</keyword>
<feature type="region of interest" description="Disordered" evidence="7">
    <location>
        <begin position="196"/>
        <end position="267"/>
    </location>
</feature>
<name>A0A2S1EQL4_LIMRT</name>
<proteinExistence type="inferred from homology"/>
<evidence type="ECO:0000256" key="1">
    <source>
        <dbReference type="ARBA" id="ARBA00007074"/>
    </source>
</evidence>
<feature type="domain" description="NlpC/P60" evidence="10">
    <location>
        <begin position="385"/>
        <end position="504"/>
    </location>
</feature>